<dbReference type="HAMAP" id="MF_00407">
    <property type="entry name" value="DNA_ligase"/>
    <property type="match status" value="1"/>
</dbReference>
<comment type="catalytic activity">
    <reaction evidence="15 16">
        <text>ATP + (deoxyribonucleotide)n-3'-hydroxyl + 5'-phospho-(deoxyribonucleotide)m = (deoxyribonucleotide)n+m + AMP + diphosphate.</text>
        <dbReference type="EC" id="6.5.1.1"/>
    </reaction>
</comment>
<evidence type="ECO:0000313" key="20">
    <source>
        <dbReference type="EMBL" id="GMM51356.1"/>
    </source>
</evidence>
<dbReference type="GO" id="GO:0006310">
    <property type="term" value="P:DNA recombination"/>
    <property type="evidence" value="ECO:0007669"/>
    <property type="project" value="UniProtKB-KW"/>
</dbReference>
<keyword evidence="9 16" id="KW-0067">ATP-binding</keyword>
<dbReference type="Pfam" id="PF04675">
    <property type="entry name" value="DNA_ligase_A_N"/>
    <property type="match status" value="1"/>
</dbReference>
<dbReference type="InterPro" id="IPR012340">
    <property type="entry name" value="NA-bd_OB-fold"/>
</dbReference>
<proteinExistence type="inferred from homology"/>
<dbReference type="EMBL" id="BTGC01000005">
    <property type="protein sequence ID" value="GMM51356.1"/>
    <property type="molecule type" value="Genomic_DNA"/>
</dbReference>
<dbReference type="InterPro" id="IPR012308">
    <property type="entry name" value="DNA_ligase_ATP-dep_N"/>
</dbReference>
<keyword evidence="21" id="KW-1185">Reference proteome</keyword>
<dbReference type="GO" id="GO:0003677">
    <property type="term" value="F:DNA binding"/>
    <property type="evidence" value="ECO:0007669"/>
    <property type="project" value="InterPro"/>
</dbReference>
<dbReference type="GO" id="GO:0005634">
    <property type="term" value="C:nucleus"/>
    <property type="evidence" value="ECO:0007669"/>
    <property type="project" value="UniProtKB-SubCell"/>
</dbReference>
<dbReference type="GO" id="GO:1903461">
    <property type="term" value="P:Okazaki fragment processing involved in mitotic DNA replication"/>
    <property type="evidence" value="ECO:0007669"/>
    <property type="project" value="TreeGrafter"/>
</dbReference>
<dbReference type="InterPro" id="IPR022865">
    <property type="entry name" value="DNA_ligae_ATP-dep_bac/arc"/>
</dbReference>
<evidence type="ECO:0000256" key="10">
    <source>
        <dbReference type="ARBA" id="ARBA00022842"/>
    </source>
</evidence>
<dbReference type="SUPFAM" id="SSF50249">
    <property type="entry name" value="Nucleic acid-binding proteins"/>
    <property type="match status" value="1"/>
</dbReference>
<evidence type="ECO:0000256" key="4">
    <source>
        <dbReference type="ARBA" id="ARBA00022618"/>
    </source>
</evidence>
<reference evidence="20 21" key="1">
    <citation type="journal article" date="2023" name="Elife">
        <title>Identification of key yeast species and microbe-microbe interactions impacting larval growth of Drosophila in the wild.</title>
        <authorList>
            <person name="Mure A."/>
            <person name="Sugiura Y."/>
            <person name="Maeda R."/>
            <person name="Honda K."/>
            <person name="Sakurai N."/>
            <person name="Takahashi Y."/>
            <person name="Watada M."/>
            <person name="Katoh T."/>
            <person name="Gotoh A."/>
            <person name="Gotoh Y."/>
            <person name="Taniguchi I."/>
            <person name="Nakamura K."/>
            <person name="Hayashi T."/>
            <person name="Katayama T."/>
            <person name="Uemura T."/>
            <person name="Hattori Y."/>
        </authorList>
    </citation>
    <scope>NUCLEOTIDE SEQUENCE [LARGE SCALE GENOMIC DNA]</scope>
    <source>
        <strain evidence="20 21">SB-73</strain>
    </source>
</reference>
<keyword evidence="14" id="KW-0131">Cell cycle</keyword>
<evidence type="ECO:0000259" key="19">
    <source>
        <dbReference type="PROSITE" id="PS50160"/>
    </source>
</evidence>
<evidence type="ECO:0000256" key="11">
    <source>
        <dbReference type="ARBA" id="ARBA00023172"/>
    </source>
</evidence>
<dbReference type="InterPro" id="IPR050191">
    <property type="entry name" value="ATP-dep_DNA_ligase"/>
</dbReference>
<dbReference type="Gene3D" id="3.30.470.30">
    <property type="entry name" value="DNA ligase/mRNA capping enzyme"/>
    <property type="match status" value="1"/>
</dbReference>
<dbReference type="CDD" id="cd07969">
    <property type="entry name" value="OBF_DNA_ligase_I"/>
    <property type="match status" value="1"/>
</dbReference>
<keyword evidence="8 16" id="KW-0227">DNA damage</keyword>
<dbReference type="FunFam" id="3.30.470.30:FF:000002">
    <property type="entry name" value="DNA ligase"/>
    <property type="match status" value="1"/>
</dbReference>
<keyword evidence="11 16" id="KW-0233">DNA recombination</keyword>
<feature type="compositionally biased region" description="Basic and acidic residues" evidence="18">
    <location>
        <begin position="24"/>
        <end position="34"/>
    </location>
</feature>
<evidence type="ECO:0000256" key="17">
    <source>
        <dbReference type="RuleBase" id="RU004196"/>
    </source>
</evidence>
<dbReference type="FunFam" id="2.40.50.140:FF:000062">
    <property type="entry name" value="DNA ligase"/>
    <property type="match status" value="1"/>
</dbReference>
<feature type="domain" description="ATP-dependent DNA ligase family profile" evidence="19">
    <location>
        <begin position="416"/>
        <end position="553"/>
    </location>
</feature>
<keyword evidence="7 16" id="KW-0547">Nucleotide-binding</keyword>
<dbReference type="NCBIfam" id="TIGR00574">
    <property type="entry name" value="dnl1"/>
    <property type="match status" value="1"/>
</dbReference>
<dbReference type="Proteomes" id="UP001362899">
    <property type="component" value="Unassembled WGS sequence"/>
</dbReference>
<evidence type="ECO:0000313" key="21">
    <source>
        <dbReference type="Proteomes" id="UP001362899"/>
    </source>
</evidence>
<organism evidence="20 21">
    <name type="scientific">Starmerella bacillaris</name>
    <name type="common">Yeast</name>
    <name type="synonym">Candida zemplinina</name>
    <dbReference type="NCBI Taxonomy" id="1247836"/>
    <lineage>
        <taxon>Eukaryota</taxon>
        <taxon>Fungi</taxon>
        <taxon>Dikarya</taxon>
        <taxon>Ascomycota</taxon>
        <taxon>Saccharomycotina</taxon>
        <taxon>Dipodascomycetes</taxon>
        <taxon>Dipodascales</taxon>
        <taxon>Trichomonascaceae</taxon>
        <taxon>Starmerella</taxon>
    </lineage>
</organism>
<comment type="similarity">
    <text evidence="2 17">Belongs to the ATP-dependent DNA ligase family.</text>
</comment>
<dbReference type="Gene3D" id="3.30.1490.70">
    <property type="match status" value="1"/>
</dbReference>
<evidence type="ECO:0000256" key="18">
    <source>
        <dbReference type="SAM" id="MobiDB-lite"/>
    </source>
</evidence>
<protein>
    <recommendedName>
        <fullName evidence="16">DNA ligase</fullName>
        <ecNumber evidence="16">6.5.1.1</ecNumber>
    </recommendedName>
</protein>
<gene>
    <name evidence="20" type="ORF">DASB73_023140</name>
</gene>
<accession>A0AAV5RL56</accession>
<sequence>MQSSLDSFFGGKRAASTSKPAKIVKQEAENKDNNKNQPAVETKAEIKPEPIIQVKSKETLSAESNVLVPYSKLAKAFTAIEATTKRLEITKLCADLFNDVLNTSKADPTVLSETVYLCINKLGPDYEGLELGLGESLIMKALGESCGRQVSEIKKQYTKLGDLGQVAMASKQNQSVMFGKPKILTVPVVFDKLKDIAKSTGKESQQKKVNIIKGLLVQCQNEEAKYLVRSLEGKLRIGLAEKTVLIALSQTFVDYDKSIGRSIPADFDAEESVKDVFSQVPNYEIVIRTALESGIAQLNKNIKLTPGVPLKPMLAKPTKSVGEILSRFGEKQFTCEYKYDGERAQVHCCQGKMHVYSRNMEDMSQRYPDIIEILPKIAKPGIDYILDCEAVAWDREQQKILPFQVLSTRKRKDVLSGEIKVRIHLFAFDLLYYNGESFLTKPLSERRRVLSENFVQTPGQFGLAKSMVTADTEEIQQFLDKSISDSCEGLMIKAMDGPESKYEPSKRSLNWLKLKKDYLDGVGDTIDLVVVGAYYGKGKRTNVYGGFLLASYNQSSEEYETVCKIGTGFSDADLQNFYDLLSPLADSRKRSYVVHDESTTTNAPDVWIEPKHVWEVLTADLSLSPVYQAGKAEIPAGKGVSLRFPRFMRIREDKGPEDSTSSQQLVQMYYDQFQK</sequence>
<dbReference type="PROSITE" id="PS00697">
    <property type="entry name" value="DNA_LIGASE_A1"/>
    <property type="match status" value="1"/>
</dbReference>
<name>A0AAV5RL56_STABA</name>
<dbReference type="SUPFAM" id="SSF56091">
    <property type="entry name" value="DNA ligase/mRNA capping enzyme, catalytic domain"/>
    <property type="match status" value="1"/>
</dbReference>
<keyword evidence="13" id="KW-0539">Nucleus</keyword>
<dbReference type="EC" id="6.5.1.1" evidence="16"/>
<keyword evidence="10" id="KW-0460">Magnesium</keyword>
<evidence type="ECO:0000256" key="7">
    <source>
        <dbReference type="ARBA" id="ARBA00022741"/>
    </source>
</evidence>
<dbReference type="SUPFAM" id="SSF117018">
    <property type="entry name" value="ATP-dependent DNA ligase DNA-binding domain"/>
    <property type="match status" value="1"/>
</dbReference>
<evidence type="ECO:0000256" key="3">
    <source>
        <dbReference type="ARBA" id="ARBA00022598"/>
    </source>
</evidence>
<evidence type="ECO:0000256" key="2">
    <source>
        <dbReference type="ARBA" id="ARBA00007572"/>
    </source>
</evidence>
<evidence type="ECO:0000256" key="12">
    <source>
        <dbReference type="ARBA" id="ARBA00023204"/>
    </source>
</evidence>
<evidence type="ECO:0000256" key="1">
    <source>
        <dbReference type="ARBA" id="ARBA00004123"/>
    </source>
</evidence>
<dbReference type="Pfam" id="PF04679">
    <property type="entry name" value="DNA_ligase_A_C"/>
    <property type="match status" value="1"/>
</dbReference>
<dbReference type="InterPro" id="IPR036599">
    <property type="entry name" value="DNA_ligase_N_sf"/>
</dbReference>
<dbReference type="FunFam" id="1.10.3260.10:FF:000001">
    <property type="entry name" value="DNA ligase"/>
    <property type="match status" value="1"/>
</dbReference>
<dbReference type="InterPro" id="IPR000977">
    <property type="entry name" value="DNA_ligase_ATP-dep"/>
</dbReference>
<dbReference type="Gene3D" id="1.10.3260.10">
    <property type="entry name" value="DNA ligase, ATP-dependent, N-terminal domain"/>
    <property type="match status" value="1"/>
</dbReference>
<evidence type="ECO:0000256" key="5">
    <source>
        <dbReference type="ARBA" id="ARBA00022705"/>
    </source>
</evidence>
<evidence type="ECO:0000256" key="6">
    <source>
        <dbReference type="ARBA" id="ARBA00022723"/>
    </source>
</evidence>
<dbReference type="GO" id="GO:0005524">
    <property type="term" value="F:ATP binding"/>
    <property type="evidence" value="ECO:0007669"/>
    <property type="project" value="UniProtKB-KW"/>
</dbReference>
<dbReference type="GO" id="GO:0051301">
    <property type="term" value="P:cell division"/>
    <property type="evidence" value="ECO:0007669"/>
    <property type="project" value="UniProtKB-KW"/>
</dbReference>
<keyword evidence="12 16" id="KW-0234">DNA repair</keyword>
<comment type="subcellular location">
    <subcellularLocation>
        <location evidence="1">Nucleus</location>
    </subcellularLocation>
</comment>
<evidence type="ECO:0000256" key="13">
    <source>
        <dbReference type="ARBA" id="ARBA00023242"/>
    </source>
</evidence>
<dbReference type="AlphaFoldDB" id="A0AAV5RL56"/>
<dbReference type="Pfam" id="PF01068">
    <property type="entry name" value="DNA_ligase_A_M"/>
    <property type="match status" value="1"/>
</dbReference>
<dbReference type="PROSITE" id="PS00333">
    <property type="entry name" value="DNA_LIGASE_A2"/>
    <property type="match status" value="1"/>
</dbReference>
<keyword evidence="3 16" id="KW-0436">Ligase</keyword>
<keyword evidence="5" id="KW-0235">DNA replication</keyword>
<comment type="caution">
    <text evidence="20">The sequence shown here is derived from an EMBL/GenBank/DDBJ whole genome shotgun (WGS) entry which is preliminary data.</text>
</comment>
<dbReference type="GO" id="GO:0005739">
    <property type="term" value="C:mitochondrion"/>
    <property type="evidence" value="ECO:0007669"/>
    <property type="project" value="TreeGrafter"/>
</dbReference>
<dbReference type="Gene3D" id="2.40.50.140">
    <property type="entry name" value="Nucleic acid-binding proteins"/>
    <property type="match status" value="1"/>
</dbReference>
<dbReference type="PROSITE" id="PS50160">
    <property type="entry name" value="DNA_LIGASE_A3"/>
    <property type="match status" value="1"/>
</dbReference>
<dbReference type="InterPro" id="IPR012309">
    <property type="entry name" value="DNA_ligase_ATP-dep_C"/>
</dbReference>
<evidence type="ECO:0000256" key="9">
    <source>
        <dbReference type="ARBA" id="ARBA00022840"/>
    </source>
</evidence>
<dbReference type="PANTHER" id="PTHR45674">
    <property type="entry name" value="DNA LIGASE 1/3 FAMILY MEMBER"/>
    <property type="match status" value="1"/>
</dbReference>
<dbReference type="GO" id="GO:0003910">
    <property type="term" value="F:DNA ligase (ATP) activity"/>
    <property type="evidence" value="ECO:0007669"/>
    <property type="project" value="UniProtKB-EC"/>
</dbReference>
<keyword evidence="4" id="KW-0132">Cell division</keyword>
<dbReference type="InterPro" id="IPR012310">
    <property type="entry name" value="DNA_ligase_ATP-dep_cent"/>
</dbReference>
<evidence type="ECO:0000256" key="8">
    <source>
        <dbReference type="ARBA" id="ARBA00022763"/>
    </source>
</evidence>
<keyword evidence="6" id="KW-0479">Metal-binding</keyword>
<feature type="region of interest" description="Disordered" evidence="18">
    <location>
        <begin position="1"/>
        <end position="44"/>
    </location>
</feature>
<dbReference type="InterPro" id="IPR016059">
    <property type="entry name" value="DNA_ligase_ATP-dep_CS"/>
</dbReference>
<dbReference type="CDD" id="cd07900">
    <property type="entry name" value="Adenylation_DNA_ligase_I_Euk"/>
    <property type="match status" value="1"/>
</dbReference>
<dbReference type="GO" id="GO:0006281">
    <property type="term" value="P:DNA repair"/>
    <property type="evidence" value="ECO:0007669"/>
    <property type="project" value="UniProtKB-KW"/>
</dbReference>
<dbReference type="PANTHER" id="PTHR45674:SF4">
    <property type="entry name" value="DNA LIGASE 1"/>
    <property type="match status" value="1"/>
</dbReference>
<dbReference type="GO" id="GO:0046872">
    <property type="term" value="F:metal ion binding"/>
    <property type="evidence" value="ECO:0007669"/>
    <property type="project" value="UniProtKB-KW"/>
</dbReference>
<evidence type="ECO:0000256" key="14">
    <source>
        <dbReference type="ARBA" id="ARBA00023306"/>
    </source>
</evidence>
<dbReference type="GO" id="GO:0071897">
    <property type="term" value="P:DNA biosynthetic process"/>
    <property type="evidence" value="ECO:0007669"/>
    <property type="project" value="InterPro"/>
</dbReference>
<evidence type="ECO:0000256" key="15">
    <source>
        <dbReference type="ARBA" id="ARBA00034003"/>
    </source>
</evidence>
<evidence type="ECO:0000256" key="16">
    <source>
        <dbReference type="RuleBase" id="RU000617"/>
    </source>
</evidence>